<evidence type="ECO:0000313" key="3">
    <source>
        <dbReference type="WBParaSite" id="SSLN_0001076301-mRNA-1"/>
    </source>
</evidence>
<gene>
    <name evidence="1" type="ORF">SSLN_LOCUS10360</name>
</gene>
<proteinExistence type="predicted"/>
<reference evidence="1 2" key="2">
    <citation type="submission" date="2018-11" db="EMBL/GenBank/DDBJ databases">
        <authorList>
            <consortium name="Pathogen Informatics"/>
        </authorList>
    </citation>
    <scope>NUCLEOTIDE SEQUENCE [LARGE SCALE GENOMIC DNA]</scope>
    <source>
        <strain evidence="1 2">NST_G2</strain>
    </source>
</reference>
<reference evidence="3" key="1">
    <citation type="submission" date="2016-06" db="UniProtKB">
        <authorList>
            <consortium name="WormBaseParasite"/>
        </authorList>
    </citation>
    <scope>IDENTIFICATION</scope>
</reference>
<protein>
    <submittedName>
        <fullName evidence="3">CARDB domain-containing protein</fullName>
    </submittedName>
</protein>
<organism evidence="3">
    <name type="scientific">Schistocephalus solidus</name>
    <name type="common">Tapeworm</name>
    <dbReference type="NCBI Taxonomy" id="70667"/>
    <lineage>
        <taxon>Eukaryota</taxon>
        <taxon>Metazoa</taxon>
        <taxon>Spiralia</taxon>
        <taxon>Lophotrochozoa</taxon>
        <taxon>Platyhelminthes</taxon>
        <taxon>Cestoda</taxon>
        <taxon>Eucestoda</taxon>
        <taxon>Diphyllobothriidea</taxon>
        <taxon>Diphyllobothriidae</taxon>
        <taxon>Schistocephalus</taxon>
    </lineage>
</organism>
<evidence type="ECO:0000313" key="1">
    <source>
        <dbReference type="EMBL" id="VDL96745.1"/>
    </source>
</evidence>
<name>A0A183T1L2_SCHSO</name>
<dbReference type="Proteomes" id="UP000275846">
    <property type="component" value="Unassembled WGS sequence"/>
</dbReference>
<dbReference type="EMBL" id="UYSU01035822">
    <property type="protein sequence ID" value="VDL96745.1"/>
    <property type="molecule type" value="Genomic_DNA"/>
</dbReference>
<dbReference type="AlphaFoldDB" id="A0A183T1L2"/>
<dbReference type="STRING" id="70667.A0A183T1L2"/>
<evidence type="ECO:0000313" key="2">
    <source>
        <dbReference type="Proteomes" id="UP000275846"/>
    </source>
</evidence>
<accession>A0A183T1L2</accession>
<sequence length="65" mass="6913">MLCQNELEMEEAVIELGDGGLSVKVSLPGGELLPADTGKYAIIAHDANGASAEWWFSIEILHANS</sequence>
<dbReference type="WBParaSite" id="SSLN_0001076301-mRNA-1">
    <property type="protein sequence ID" value="SSLN_0001076301-mRNA-1"/>
    <property type="gene ID" value="SSLN_0001076301"/>
</dbReference>
<keyword evidence="2" id="KW-1185">Reference proteome</keyword>